<dbReference type="EMBL" id="RAWB01000480">
    <property type="protein sequence ID" value="RKH48947.1"/>
    <property type="molecule type" value="Genomic_DNA"/>
</dbReference>
<dbReference type="Proteomes" id="UP000272888">
    <property type="component" value="Unassembled WGS sequence"/>
</dbReference>
<dbReference type="GO" id="GO:0032259">
    <property type="term" value="P:methylation"/>
    <property type="evidence" value="ECO:0007669"/>
    <property type="project" value="UniProtKB-KW"/>
</dbReference>
<dbReference type="InterPro" id="IPR036804">
    <property type="entry name" value="CheR_N_sf"/>
</dbReference>
<dbReference type="Pfam" id="PF13188">
    <property type="entry name" value="PAS_8"/>
    <property type="match status" value="1"/>
</dbReference>
<dbReference type="PANTHER" id="PTHR24422:SF27">
    <property type="entry name" value="PROTEIN-GLUTAMATE O-METHYLTRANSFERASE"/>
    <property type="match status" value="1"/>
</dbReference>
<reference evidence="12" key="1">
    <citation type="submission" date="2018-09" db="EMBL/GenBank/DDBJ databases">
        <authorList>
            <person name="Livingstone P.G."/>
            <person name="Whitworth D.E."/>
        </authorList>
    </citation>
    <scope>NUCLEOTIDE SEQUENCE [LARGE SCALE GENOMIC DNA]</scope>
    <source>
        <strain evidence="12">CA051B</strain>
    </source>
</reference>
<evidence type="ECO:0000256" key="4">
    <source>
        <dbReference type="ARBA" id="ARBA00022679"/>
    </source>
</evidence>
<evidence type="ECO:0000256" key="6">
    <source>
        <dbReference type="PROSITE-ProRule" id="PRU00050"/>
    </source>
</evidence>
<dbReference type="InterPro" id="IPR000014">
    <property type="entry name" value="PAS"/>
</dbReference>
<dbReference type="InterPro" id="IPR000780">
    <property type="entry name" value="CheR_MeTrfase"/>
</dbReference>
<protein>
    <recommendedName>
        <fullName evidence="2">protein-glutamate O-methyltransferase</fullName>
        <ecNumber evidence="2">2.1.1.80</ecNumber>
    </recommendedName>
</protein>
<dbReference type="InterPro" id="IPR022642">
    <property type="entry name" value="CheR_C"/>
</dbReference>
<accession>A0A3A8NX51</accession>
<name>A0A3A8NX51_9BACT</name>
<dbReference type="Pfam" id="PF01739">
    <property type="entry name" value="CheR"/>
    <property type="match status" value="1"/>
</dbReference>
<gene>
    <name evidence="11" type="ORF">D7V93_32545</name>
</gene>
<keyword evidence="7" id="KW-0175">Coiled coil</keyword>
<feature type="coiled-coil region" evidence="7">
    <location>
        <begin position="685"/>
        <end position="758"/>
    </location>
</feature>
<dbReference type="Pfam" id="PF01339">
    <property type="entry name" value="CheB_methylest"/>
    <property type="match status" value="1"/>
</dbReference>
<dbReference type="SMART" id="SM00138">
    <property type="entry name" value="MeTrc"/>
    <property type="match status" value="1"/>
</dbReference>
<sequence length="991" mass="109810">MKKQPTAPPPRPHEEGAGAKTFLERFPVVGIGASAGGLPAILALLEHLPARTGMAFVFVQHLSPEHESALPELLGRGTAMPVVEASEGLTLTPDHLYVNPPGVSLTLEHGALHLGPPRSSPQGLRLIDDFLISLAEQAPGRAIGVILSGTGSDGTRGLQAVREAGGTTLAQEPTSAHFDGMPRSAIAAGCVDHILPPEGMAVTLAQLANLGTLAPQAHAAPDAAASPALPEEGLQRVFRLLREAVGVDFTHYKPSTIHRRLERRMLLCKVEDLDTYVRYLEAHPEELDLLHQDLLIHVTSFFRDATTFEALQQKVFPELFQGRPHDLPFRIWVPGCSTGEEVYSLVMCLMEYLGAAATGHSLQVFATDVSATAIEQARAAVYPEASVSGLSPERLRRFFVKTEGGYQIHKSLRNVCVFAQQNLVSDPPFSRMDLISCRNVLIYLGPVLQKKILPVFHYALRPGGFLMLGTSETVGASADLFSLVDKRNKLYRKKNTSPPPNLTFTYRESPAERPSSARRKLEPGAADLDAQQEADRLVLARYGPPGVIVNEDLEILHFRGHTGPYLEPLPGVASLNLIRMAREGLSLELRAALHRAKKGDSRVRKEGLTLSEGARQRKVNLEVHPLRAAHAGKEHCFLVLFEEAHDAAPAPEREGRASAPDGREGEHRREAEWLREELLMTQEHLQTVTEEQEATYEELRSATEELQSSNEELQSTNEELETAKEELQSTNEELTTVNEELQNRNLELSQLNSDLSNLIGSTHIATVMLGNDHRIRRFTPMAEEVLKLSTSDIGRPLRDVKLAIALPDLDAAVTEVTERLSIIEQEVRDGTGHWYSLRLRPYKSLDNKIEGAVMTLLDIDRLKASLDESRRSREYAKAIVETMREPFLVLDAGLRVINVNPAFYATFQVSEEQTLGHPLYTLGNGQWNIPQLRHLLEEILPLNKHLRDFVMEHDFDTIGHRRMLLNARQLSSETAGVPYMLLSIDDITRRT</sequence>
<dbReference type="GO" id="GO:0008983">
    <property type="term" value="F:protein-glutamate O-methyltransferase activity"/>
    <property type="evidence" value="ECO:0007669"/>
    <property type="project" value="UniProtKB-EC"/>
</dbReference>
<keyword evidence="4" id="KW-0808">Transferase</keyword>
<evidence type="ECO:0000256" key="1">
    <source>
        <dbReference type="ARBA" id="ARBA00001541"/>
    </source>
</evidence>
<dbReference type="PANTHER" id="PTHR24422">
    <property type="entry name" value="CHEMOTAXIS PROTEIN METHYLTRANSFERASE"/>
    <property type="match status" value="1"/>
</dbReference>
<dbReference type="InterPro" id="IPR022641">
    <property type="entry name" value="CheR_N"/>
</dbReference>
<dbReference type="CDD" id="cd16434">
    <property type="entry name" value="CheB-CheR_fusion"/>
    <property type="match status" value="1"/>
</dbReference>
<dbReference type="PRINTS" id="PR00996">
    <property type="entry name" value="CHERMTFRASE"/>
</dbReference>
<dbReference type="Pfam" id="PF03705">
    <property type="entry name" value="CheR_N"/>
    <property type="match status" value="1"/>
</dbReference>
<dbReference type="EC" id="2.1.1.80" evidence="2"/>
<dbReference type="InterPro" id="IPR035909">
    <property type="entry name" value="CheB_C"/>
</dbReference>
<keyword evidence="6" id="KW-0145">Chemotaxis</keyword>
<keyword evidence="6" id="KW-0378">Hydrolase</keyword>
<dbReference type="InterPro" id="IPR029063">
    <property type="entry name" value="SAM-dependent_MTases_sf"/>
</dbReference>
<dbReference type="SUPFAM" id="SSF47757">
    <property type="entry name" value="Chemotaxis receptor methyltransferase CheR, N-terminal domain"/>
    <property type="match status" value="1"/>
</dbReference>
<dbReference type="InterPro" id="IPR035965">
    <property type="entry name" value="PAS-like_dom_sf"/>
</dbReference>
<comment type="catalytic activity">
    <reaction evidence="1">
        <text>L-glutamyl-[protein] + S-adenosyl-L-methionine = [protein]-L-glutamate 5-O-methyl ester + S-adenosyl-L-homocysteine</text>
        <dbReference type="Rhea" id="RHEA:24452"/>
        <dbReference type="Rhea" id="RHEA-COMP:10208"/>
        <dbReference type="Rhea" id="RHEA-COMP:10311"/>
        <dbReference type="ChEBI" id="CHEBI:29973"/>
        <dbReference type="ChEBI" id="CHEBI:57856"/>
        <dbReference type="ChEBI" id="CHEBI:59789"/>
        <dbReference type="ChEBI" id="CHEBI:82795"/>
        <dbReference type="EC" id="2.1.1.80"/>
    </reaction>
</comment>
<feature type="active site" evidence="6">
    <location>
        <position position="153"/>
    </location>
</feature>
<dbReference type="GO" id="GO:0005737">
    <property type="term" value="C:cytoplasm"/>
    <property type="evidence" value="ECO:0007669"/>
    <property type="project" value="InterPro"/>
</dbReference>
<dbReference type="GO" id="GO:0006935">
    <property type="term" value="P:chemotaxis"/>
    <property type="evidence" value="ECO:0007669"/>
    <property type="project" value="UniProtKB-UniRule"/>
</dbReference>
<dbReference type="GO" id="GO:0008984">
    <property type="term" value="F:protein-glutamate methylesterase activity"/>
    <property type="evidence" value="ECO:0007669"/>
    <property type="project" value="InterPro"/>
</dbReference>
<evidence type="ECO:0000256" key="2">
    <source>
        <dbReference type="ARBA" id="ARBA00012534"/>
    </source>
</evidence>
<feature type="active site" evidence="6">
    <location>
        <position position="61"/>
    </location>
</feature>
<dbReference type="GO" id="GO:0000156">
    <property type="term" value="F:phosphorelay response regulator activity"/>
    <property type="evidence" value="ECO:0007669"/>
    <property type="project" value="InterPro"/>
</dbReference>
<feature type="domain" description="CheB-type methylesterase" evidence="9">
    <location>
        <begin position="22"/>
        <end position="211"/>
    </location>
</feature>
<dbReference type="Gene3D" id="3.30.450.20">
    <property type="entry name" value="PAS domain"/>
    <property type="match status" value="2"/>
</dbReference>
<evidence type="ECO:0000259" key="9">
    <source>
        <dbReference type="PROSITE" id="PS50122"/>
    </source>
</evidence>
<evidence type="ECO:0000313" key="12">
    <source>
        <dbReference type="Proteomes" id="UP000272888"/>
    </source>
</evidence>
<dbReference type="Gene3D" id="3.40.50.150">
    <property type="entry name" value="Vaccinia Virus protein VP39"/>
    <property type="match status" value="1"/>
</dbReference>
<proteinExistence type="predicted"/>
<keyword evidence="3" id="KW-0489">Methyltransferase</keyword>
<dbReference type="Gene3D" id="1.10.155.10">
    <property type="entry name" value="Chemotaxis receptor methyltransferase CheR, N-terminal domain"/>
    <property type="match status" value="1"/>
</dbReference>
<dbReference type="Gene3D" id="3.40.50.180">
    <property type="entry name" value="Methylesterase CheB, C-terminal domain"/>
    <property type="match status" value="1"/>
</dbReference>
<keyword evidence="12" id="KW-1185">Reference proteome</keyword>
<dbReference type="Pfam" id="PF13596">
    <property type="entry name" value="PAS_10"/>
    <property type="match status" value="1"/>
</dbReference>
<evidence type="ECO:0000256" key="5">
    <source>
        <dbReference type="ARBA" id="ARBA00022691"/>
    </source>
</evidence>
<dbReference type="SUPFAM" id="SSF55785">
    <property type="entry name" value="PYP-like sensor domain (PAS domain)"/>
    <property type="match status" value="2"/>
</dbReference>
<dbReference type="SMART" id="SM00091">
    <property type="entry name" value="PAS"/>
    <property type="match status" value="2"/>
</dbReference>
<dbReference type="SUPFAM" id="SSF52738">
    <property type="entry name" value="Methylesterase CheB, C-terminal domain"/>
    <property type="match status" value="1"/>
</dbReference>
<dbReference type="CDD" id="cd00130">
    <property type="entry name" value="PAS"/>
    <property type="match status" value="2"/>
</dbReference>
<feature type="region of interest" description="Disordered" evidence="8">
    <location>
        <begin position="492"/>
        <end position="520"/>
    </location>
</feature>
<evidence type="ECO:0000256" key="3">
    <source>
        <dbReference type="ARBA" id="ARBA00022603"/>
    </source>
</evidence>
<dbReference type="AlphaFoldDB" id="A0A3A8NX51"/>
<feature type="active site" evidence="6">
    <location>
        <position position="34"/>
    </location>
</feature>
<feature type="domain" description="CheR-type methyltransferase" evidence="10">
    <location>
        <begin position="222"/>
        <end position="496"/>
    </location>
</feature>
<dbReference type="PROSITE" id="PS50122">
    <property type="entry name" value="CHEB"/>
    <property type="match status" value="1"/>
</dbReference>
<dbReference type="RefSeq" id="WP_120647085.1">
    <property type="nucleotide sequence ID" value="NZ_RAWB01000480.1"/>
</dbReference>
<evidence type="ECO:0000259" key="10">
    <source>
        <dbReference type="PROSITE" id="PS50123"/>
    </source>
</evidence>
<dbReference type="SUPFAM" id="SSF53335">
    <property type="entry name" value="S-adenosyl-L-methionine-dependent methyltransferases"/>
    <property type="match status" value="1"/>
</dbReference>
<dbReference type="InterPro" id="IPR000673">
    <property type="entry name" value="Sig_transdc_resp-reg_Me-estase"/>
</dbReference>
<evidence type="ECO:0000313" key="11">
    <source>
        <dbReference type="EMBL" id="RKH48947.1"/>
    </source>
</evidence>
<organism evidence="11 12">
    <name type="scientific">Corallococcus llansteffanensis</name>
    <dbReference type="NCBI Taxonomy" id="2316731"/>
    <lineage>
        <taxon>Bacteria</taxon>
        <taxon>Pseudomonadati</taxon>
        <taxon>Myxococcota</taxon>
        <taxon>Myxococcia</taxon>
        <taxon>Myxococcales</taxon>
        <taxon>Cystobacterineae</taxon>
        <taxon>Myxococcaceae</taxon>
        <taxon>Corallococcus</taxon>
    </lineage>
</organism>
<evidence type="ECO:0000256" key="8">
    <source>
        <dbReference type="SAM" id="MobiDB-lite"/>
    </source>
</evidence>
<dbReference type="PROSITE" id="PS50123">
    <property type="entry name" value="CHER"/>
    <property type="match status" value="1"/>
</dbReference>
<dbReference type="InterPro" id="IPR050903">
    <property type="entry name" value="Bact_Chemotaxis_MeTrfase"/>
</dbReference>
<evidence type="ECO:0000256" key="7">
    <source>
        <dbReference type="SAM" id="Coils"/>
    </source>
</evidence>
<keyword evidence="5" id="KW-0949">S-adenosyl-L-methionine</keyword>
<comment type="caution">
    <text evidence="11">The sequence shown here is derived from an EMBL/GenBank/DDBJ whole genome shotgun (WGS) entry which is preliminary data.</text>
</comment>